<dbReference type="Proteomes" id="UP001597368">
    <property type="component" value="Unassembled WGS sequence"/>
</dbReference>
<comment type="caution">
    <text evidence="2">The sequence shown here is derived from an EMBL/GenBank/DDBJ whole genome shotgun (WGS) entry which is preliminary data.</text>
</comment>
<dbReference type="RefSeq" id="WP_379568137.1">
    <property type="nucleotide sequence ID" value="NZ_JBHUFV010000003.1"/>
</dbReference>
<reference evidence="3" key="1">
    <citation type="journal article" date="2019" name="Int. J. Syst. Evol. Microbiol.">
        <title>The Global Catalogue of Microorganisms (GCM) 10K type strain sequencing project: providing services to taxonomists for standard genome sequencing and annotation.</title>
        <authorList>
            <consortium name="The Broad Institute Genomics Platform"/>
            <consortium name="The Broad Institute Genome Sequencing Center for Infectious Disease"/>
            <person name="Wu L."/>
            <person name="Ma J."/>
        </authorList>
    </citation>
    <scope>NUCLEOTIDE SEQUENCE [LARGE SCALE GENOMIC DNA]</scope>
    <source>
        <strain evidence="3">ICMP 6774ER</strain>
    </source>
</reference>
<dbReference type="InterPro" id="IPR012349">
    <property type="entry name" value="Split_barrel_FMN-bd"/>
</dbReference>
<sequence length="287" mass="31352">MEHRGETAVQRRTGVARPGTWGSVRVRPEIPDVAADFLRRRRLLVAAAADDRGRMWAGLLTGPEGFAEPLDERYIMIGALPASGDPLEGLFETEREIGLIAVEPATRRRMRVNGTAHVAGAGLLVHTDQVYANCPKYIQARTILPGPGRAAPVARAADTLGERHREWISRADTFFVATRAQGLGADVSHRGGNPGFVAVADERHLAWPDYVGNSMYMTLGNLELDPACGLLFLDWDSGDALHVTGTARVEWEPERTVRFEVDGVVEVTGASPLRWEFGGYSKHNPPV</sequence>
<name>A0ABW4SNA3_9ACTN</name>
<dbReference type="InterPro" id="IPR011576">
    <property type="entry name" value="Pyridox_Oxase_N"/>
</dbReference>
<evidence type="ECO:0000259" key="1">
    <source>
        <dbReference type="Pfam" id="PF01243"/>
    </source>
</evidence>
<protein>
    <submittedName>
        <fullName evidence="2">Pyridoxamine 5'-phosphate oxidase family protein</fullName>
    </submittedName>
</protein>
<organism evidence="2 3">
    <name type="scientific">Nonomuraea mangrovi</name>
    <dbReference type="NCBI Taxonomy" id="2316207"/>
    <lineage>
        <taxon>Bacteria</taxon>
        <taxon>Bacillati</taxon>
        <taxon>Actinomycetota</taxon>
        <taxon>Actinomycetes</taxon>
        <taxon>Streptosporangiales</taxon>
        <taxon>Streptosporangiaceae</taxon>
        <taxon>Nonomuraea</taxon>
    </lineage>
</organism>
<dbReference type="EMBL" id="JBHUFV010000003">
    <property type="protein sequence ID" value="MFD1930071.1"/>
    <property type="molecule type" value="Genomic_DNA"/>
</dbReference>
<dbReference type="Pfam" id="PF01243">
    <property type="entry name" value="PNPOx_N"/>
    <property type="match status" value="1"/>
</dbReference>
<feature type="domain" description="Pyridoxamine 5'-phosphate oxidase N-terminal" evidence="1">
    <location>
        <begin position="161"/>
        <end position="262"/>
    </location>
</feature>
<keyword evidence="3" id="KW-1185">Reference proteome</keyword>
<dbReference type="SUPFAM" id="SSF50475">
    <property type="entry name" value="FMN-binding split barrel"/>
    <property type="match status" value="1"/>
</dbReference>
<accession>A0ABW4SNA3</accession>
<evidence type="ECO:0000313" key="3">
    <source>
        <dbReference type="Proteomes" id="UP001597368"/>
    </source>
</evidence>
<dbReference type="Gene3D" id="2.30.110.10">
    <property type="entry name" value="Electron Transport, Fmn-binding Protein, Chain A"/>
    <property type="match status" value="2"/>
</dbReference>
<dbReference type="PANTHER" id="PTHR42815">
    <property type="entry name" value="FAD-BINDING, PUTATIVE (AFU_ORTHOLOGUE AFUA_6G07600)-RELATED"/>
    <property type="match status" value="1"/>
</dbReference>
<dbReference type="PANTHER" id="PTHR42815:SF2">
    <property type="entry name" value="FAD-BINDING, PUTATIVE (AFU_ORTHOLOGUE AFUA_6G07600)-RELATED"/>
    <property type="match status" value="1"/>
</dbReference>
<proteinExistence type="predicted"/>
<evidence type="ECO:0000313" key="2">
    <source>
        <dbReference type="EMBL" id="MFD1930071.1"/>
    </source>
</evidence>
<gene>
    <name evidence="2" type="ORF">ACFSKW_01130</name>
</gene>